<protein>
    <submittedName>
        <fullName evidence="2">Uncharacterized protein</fullName>
    </submittedName>
</protein>
<sequence>MFGKFIKNASKYIKNINTKKVVISGAGVGASLMAYDSFVFMKQTAISEEYGIDFRKYTTCEESFYSYIMRPIRNIKDFFWINDIHHKLIKGKLDHYDGKYRSFAKHEYTFLNDYPYPKRFLDAIECGSLNPREEWLEDVFFEEFEKNTKNDVDYRNLYTTKQLQILDIFSKNPEHYKSNFNFVERLLCYGSRRYEKQPVYFNTIEWCLSKAIEFPEYIYLSGDTISKLPSKYYNPDNIGNFGDENKFKNIVLCKNKTYLLKVLEYYPDYFTNYYNNYGTNAYAEYFIHKFIKSTRYFDTGSTLNLIFNSFPHKMQVYIASQLFAKAKDKINTFLQKESNLIECLQYLNRSGYDIYYPSIKVLTDIGYRKKTIIELIENGHYQVEKYKFRDDTLDEIINNTNNSNISIEKVLMNQKNLKSDIVQKLFISYAQQNPLVTWIEHNSFIKKYQPKYHQEMYN</sequence>
<dbReference type="EMBL" id="MN739757">
    <property type="protein sequence ID" value="QHT25173.1"/>
    <property type="molecule type" value="Genomic_DNA"/>
</dbReference>
<keyword evidence="1" id="KW-0472">Membrane</keyword>
<organism evidence="2">
    <name type="scientific">viral metagenome</name>
    <dbReference type="NCBI Taxonomy" id="1070528"/>
    <lineage>
        <taxon>unclassified sequences</taxon>
        <taxon>metagenomes</taxon>
        <taxon>organismal metagenomes</taxon>
    </lineage>
</organism>
<dbReference type="AlphaFoldDB" id="A0A6C0E9V1"/>
<feature type="transmembrane region" description="Helical" evidence="1">
    <location>
        <begin position="21"/>
        <end position="41"/>
    </location>
</feature>
<accession>A0A6C0E9V1</accession>
<evidence type="ECO:0000256" key="1">
    <source>
        <dbReference type="SAM" id="Phobius"/>
    </source>
</evidence>
<proteinExistence type="predicted"/>
<reference evidence="2" key="1">
    <citation type="journal article" date="2020" name="Nature">
        <title>Giant virus diversity and host interactions through global metagenomics.</title>
        <authorList>
            <person name="Schulz F."/>
            <person name="Roux S."/>
            <person name="Paez-Espino D."/>
            <person name="Jungbluth S."/>
            <person name="Walsh D.A."/>
            <person name="Denef V.J."/>
            <person name="McMahon K.D."/>
            <person name="Konstantinidis K.T."/>
            <person name="Eloe-Fadrosh E.A."/>
            <person name="Kyrpides N.C."/>
            <person name="Woyke T."/>
        </authorList>
    </citation>
    <scope>NUCLEOTIDE SEQUENCE</scope>
    <source>
        <strain evidence="2">GVMAG-M-3300023179-150</strain>
    </source>
</reference>
<evidence type="ECO:0000313" key="2">
    <source>
        <dbReference type="EMBL" id="QHT25173.1"/>
    </source>
</evidence>
<keyword evidence="1" id="KW-1133">Transmembrane helix</keyword>
<name>A0A6C0E9V1_9ZZZZ</name>
<keyword evidence="1" id="KW-0812">Transmembrane</keyword>